<reference evidence="5 6" key="1">
    <citation type="submission" date="2023-09" db="EMBL/GenBank/DDBJ databases">
        <authorList>
            <person name="Rey-Velasco X."/>
        </authorList>
    </citation>
    <scope>NUCLEOTIDE SEQUENCE [LARGE SCALE GENOMIC DNA]</scope>
    <source>
        <strain evidence="5 6">F260</strain>
    </source>
</reference>
<dbReference type="RefSeq" id="WP_311494683.1">
    <property type="nucleotide sequence ID" value="NZ_JAVRHO010000008.1"/>
</dbReference>
<gene>
    <name evidence="5" type="ORF">RM545_07440</name>
</gene>
<evidence type="ECO:0000256" key="2">
    <source>
        <dbReference type="ARBA" id="ARBA00022670"/>
    </source>
</evidence>
<keyword evidence="4" id="KW-0482">Metalloprotease</keyword>
<evidence type="ECO:0000256" key="1">
    <source>
        <dbReference type="ARBA" id="ARBA00001947"/>
    </source>
</evidence>
<dbReference type="InterPro" id="IPR012548">
    <property type="entry name" value="MATCAP"/>
</dbReference>
<evidence type="ECO:0000256" key="3">
    <source>
        <dbReference type="ARBA" id="ARBA00022801"/>
    </source>
</evidence>
<name>A0ABU3CJJ1_9FLAO</name>
<dbReference type="PANTHER" id="PTHR31817:SF0">
    <property type="entry name" value="CHROMOSOME UNDETERMINED SCAFFOLD_67, WHOLE GENOME SHOTGUN SEQUENCE"/>
    <property type="match status" value="1"/>
</dbReference>
<keyword evidence="6" id="KW-1185">Reference proteome</keyword>
<dbReference type="Pfam" id="PF08014">
    <property type="entry name" value="MATCAP"/>
    <property type="match status" value="1"/>
</dbReference>
<evidence type="ECO:0000313" key="5">
    <source>
        <dbReference type="EMBL" id="MDT0646518.1"/>
    </source>
</evidence>
<comment type="caution">
    <text evidence="5">The sequence shown here is derived from an EMBL/GenBank/DDBJ whole genome shotgun (WGS) entry which is preliminary data.</text>
</comment>
<proteinExistence type="predicted"/>
<protein>
    <submittedName>
        <fullName evidence="5">DUF1704 domain-containing protein</fullName>
    </submittedName>
</protein>
<evidence type="ECO:0000256" key="4">
    <source>
        <dbReference type="ARBA" id="ARBA00023049"/>
    </source>
</evidence>
<dbReference type="PANTHER" id="PTHR31817">
    <property type="match status" value="1"/>
</dbReference>
<keyword evidence="3" id="KW-0378">Hydrolase</keyword>
<dbReference type="Proteomes" id="UP001245285">
    <property type="component" value="Unassembled WGS sequence"/>
</dbReference>
<evidence type="ECO:0000313" key="6">
    <source>
        <dbReference type="Proteomes" id="UP001245285"/>
    </source>
</evidence>
<dbReference type="EMBL" id="JAVRHO010000008">
    <property type="protein sequence ID" value="MDT0646518.1"/>
    <property type="molecule type" value="Genomic_DNA"/>
</dbReference>
<sequence>MLNISELSKESIKKILTNLEEESETNCKLPGGGMMHIEKELPYLVIYRKKRNDPYTKRMVISESSYLVIGEKDFEGYQQLIFAISDELSVKFKSYMLLEMYAGENGSSTFVIKGPSRKLPTTLEVLQKELNNINHIYSGLYLKAEISDTKDRQATGDKPLLTIEQTKQCGAVLLGLEIPPIYRGDNKEFYPVLFRNYRDYIIKALHIALYDFLRVQTSSSVPSYNALGRQVLKDKVFEIDRELSKIEKSYQFLWLVSPSNIYDIKKTFFESNYEEVLDYHYRLLPVDPDVLKRKLYNLKIEEVDDPAMSQIFREKREELDQQITMLNERGTRNFFYNSIRLHKGVGRDLCKEAEQVLNEIEEGQENSDVDEKDLIDSLEFSSLARKEFDYFRNQDENFKGKVHIRKDVNIMMVSQGELYVPHDYKMRRKESEALIQHEVGTHVLTYHNGKRQPLEQLSIGLADYDPLQEGLAVMAEYMVDGLTRNRLRTLAGRVIAGKALMDGGDFREIFRLLNKRYGFSPERAFNITSRIMQGGGFLKDIIYMQGLVELRKYLQDGGEYEPLLAGKFGIKHTGVIKELTDREILNPGALRPSYLLTENVKEKLNLIREGLPLSKMVSK</sequence>
<dbReference type="SMART" id="SM01154">
    <property type="entry name" value="DUF1704"/>
    <property type="match status" value="1"/>
</dbReference>
<comment type="cofactor">
    <cofactor evidence="1">
        <name>Zn(2+)</name>
        <dbReference type="ChEBI" id="CHEBI:29105"/>
    </cofactor>
</comment>
<accession>A0ABU3CJJ1</accession>
<organism evidence="5 6">
    <name type="scientific">Autumnicola lenta</name>
    <dbReference type="NCBI Taxonomy" id="3075593"/>
    <lineage>
        <taxon>Bacteria</taxon>
        <taxon>Pseudomonadati</taxon>
        <taxon>Bacteroidota</taxon>
        <taxon>Flavobacteriia</taxon>
        <taxon>Flavobacteriales</taxon>
        <taxon>Flavobacteriaceae</taxon>
        <taxon>Autumnicola</taxon>
    </lineage>
</organism>
<keyword evidence="2" id="KW-0645">Protease</keyword>